<evidence type="ECO:0000256" key="1">
    <source>
        <dbReference type="SAM" id="MobiDB-lite"/>
    </source>
</evidence>
<keyword evidence="3" id="KW-1185">Reference proteome</keyword>
<feature type="region of interest" description="Disordered" evidence="1">
    <location>
        <begin position="1"/>
        <end position="23"/>
    </location>
</feature>
<accession>A0A7W1XUG4</accession>
<gene>
    <name evidence="2" type="ORF">H2C83_14260</name>
</gene>
<dbReference type="EMBL" id="JACEOL010000053">
    <property type="protein sequence ID" value="MBA4603450.1"/>
    <property type="molecule type" value="Genomic_DNA"/>
</dbReference>
<dbReference type="RefSeq" id="WP_181741921.1">
    <property type="nucleotide sequence ID" value="NZ_JACEOL010000053.1"/>
</dbReference>
<organism evidence="2 3">
    <name type="scientific">Thermoactinomyces mirandus</name>
    <dbReference type="NCBI Taxonomy" id="2756294"/>
    <lineage>
        <taxon>Bacteria</taxon>
        <taxon>Bacillati</taxon>
        <taxon>Bacillota</taxon>
        <taxon>Bacilli</taxon>
        <taxon>Bacillales</taxon>
        <taxon>Thermoactinomycetaceae</taxon>
        <taxon>Thermoactinomyces</taxon>
    </lineage>
</organism>
<reference evidence="2 3" key="1">
    <citation type="submission" date="2020-07" db="EMBL/GenBank/DDBJ databases">
        <title>Thermoactinomyces phylogeny.</title>
        <authorList>
            <person name="Dunlap C."/>
        </authorList>
    </citation>
    <scope>NUCLEOTIDE SEQUENCE [LARGE SCALE GENOMIC DNA]</scope>
    <source>
        <strain evidence="2 3">AMNI-1</strain>
    </source>
</reference>
<proteinExistence type="predicted"/>
<feature type="compositionally biased region" description="Basic and acidic residues" evidence="1">
    <location>
        <begin position="55"/>
        <end position="64"/>
    </location>
</feature>
<evidence type="ECO:0000313" key="3">
    <source>
        <dbReference type="Proteomes" id="UP000538292"/>
    </source>
</evidence>
<comment type="caution">
    <text evidence="2">The sequence shown here is derived from an EMBL/GenBank/DDBJ whole genome shotgun (WGS) entry which is preliminary data.</text>
</comment>
<protein>
    <submittedName>
        <fullName evidence="2">Uncharacterized protein</fullName>
    </submittedName>
</protein>
<dbReference type="Proteomes" id="UP000538292">
    <property type="component" value="Unassembled WGS sequence"/>
</dbReference>
<dbReference type="AlphaFoldDB" id="A0A7W1XUG4"/>
<feature type="region of interest" description="Disordered" evidence="1">
    <location>
        <begin position="40"/>
        <end position="64"/>
    </location>
</feature>
<name>A0A7W1XUG4_9BACL</name>
<evidence type="ECO:0000313" key="2">
    <source>
        <dbReference type="EMBL" id="MBA4603450.1"/>
    </source>
</evidence>
<sequence>MFRFLNRFMGQENQQEQHGKKKDQVEELINEVGRELGVNEKTRSIDTDPGQFAERISEEIKKRK</sequence>